<dbReference type="EMBL" id="BNCP01000041">
    <property type="protein sequence ID" value="GIL87826.1"/>
    <property type="molecule type" value="Genomic_DNA"/>
</dbReference>
<proteinExistence type="predicted"/>
<name>A0A8J4CSR5_9CHLO</name>
<accession>A0A8J4CSR5</accession>
<reference evidence="2" key="1">
    <citation type="journal article" date="2021" name="Proc. Natl. Acad. Sci. U.S.A.">
        <title>Three genomes in the algal genus Volvox reveal the fate of a haploid sex-determining region after a transition to homothallism.</title>
        <authorList>
            <person name="Yamamoto K."/>
            <person name="Hamaji T."/>
            <person name="Kawai-Toyooka H."/>
            <person name="Matsuzaki R."/>
            <person name="Takahashi F."/>
            <person name="Nishimura Y."/>
            <person name="Kawachi M."/>
            <person name="Noguchi H."/>
            <person name="Minakuchi Y."/>
            <person name="Umen J.G."/>
            <person name="Toyoda A."/>
            <person name="Nozaki H."/>
        </authorList>
    </citation>
    <scope>NUCLEOTIDE SEQUENCE</scope>
    <source>
        <strain evidence="2">NIES-3786</strain>
    </source>
</reference>
<sequence>RHDYYQQLTPQLQMQSETESSIYHTPSQHIINAGRRYHDPSPSSVAAVPPLQMPLQQQQLSPASLMDSALQQTSAAPPMCVLPALSLDHHPADPSLHALKQQQQQVPSRSN</sequence>
<feature type="non-terminal residue" evidence="2">
    <location>
        <position position="111"/>
    </location>
</feature>
<feature type="non-terminal residue" evidence="2">
    <location>
        <position position="1"/>
    </location>
</feature>
<feature type="region of interest" description="Disordered" evidence="1">
    <location>
        <begin position="86"/>
        <end position="111"/>
    </location>
</feature>
<evidence type="ECO:0000256" key="1">
    <source>
        <dbReference type="SAM" id="MobiDB-lite"/>
    </source>
</evidence>
<protein>
    <submittedName>
        <fullName evidence="2">Uncharacterized protein</fullName>
    </submittedName>
</protein>
<keyword evidence="3" id="KW-1185">Reference proteome</keyword>
<comment type="caution">
    <text evidence="2">The sequence shown here is derived from an EMBL/GenBank/DDBJ whole genome shotgun (WGS) entry which is preliminary data.</text>
</comment>
<evidence type="ECO:0000313" key="3">
    <source>
        <dbReference type="Proteomes" id="UP000747110"/>
    </source>
</evidence>
<organism evidence="2 3">
    <name type="scientific">Volvox reticuliferus</name>
    <dbReference type="NCBI Taxonomy" id="1737510"/>
    <lineage>
        <taxon>Eukaryota</taxon>
        <taxon>Viridiplantae</taxon>
        <taxon>Chlorophyta</taxon>
        <taxon>core chlorophytes</taxon>
        <taxon>Chlorophyceae</taxon>
        <taxon>CS clade</taxon>
        <taxon>Chlamydomonadales</taxon>
        <taxon>Volvocaceae</taxon>
        <taxon>Volvox</taxon>
    </lineage>
</organism>
<dbReference type="AlphaFoldDB" id="A0A8J4CSR5"/>
<gene>
    <name evidence="2" type="ORF">Vretifemale_15876</name>
</gene>
<dbReference type="Proteomes" id="UP000747110">
    <property type="component" value="Unassembled WGS sequence"/>
</dbReference>
<feature type="region of interest" description="Disordered" evidence="1">
    <location>
        <begin position="1"/>
        <end position="21"/>
    </location>
</feature>
<feature type="compositionally biased region" description="Polar residues" evidence="1">
    <location>
        <begin position="100"/>
        <end position="111"/>
    </location>
</feature>
<evidence type="ECO:0000313" key="2">
    <source>
        <dbReference type="EMBL" id="GIL87826.1"/>
    </source>
</evidence>